<evidence type="ECO:0000256" key="1">
    <source>
        <dbReference type="ARBA" id="ARBA00009016"/>
    </source>
</evidence>
<evidence type="ECO:0000256" key="3">
    <source>
        <dbReference type="ARBA" id="ARBA00022495"/>
    </source>
</evidence>
<comment type="similarity">
    <text evidence="1">Belongs to the rubulavirus/avulavirus P protein family.</text>
</comment>
<evidence type="ECO:0000256" key="5">
    <source>
        <dbReference type="ARBA" id="ARBA00022953"/>
    </source>
</evidence>
<dbReference type="InterPro" id="IPR025909">
    <property type="entry name" value="Soyouz_module"/>
</dbReference>
<dbReference type="Pfam" id="PF14313">
    <property type="entry name" value="Soyouz_module"/>
    <property type="match status" value="1"/>
</dbReference>
<proteinExistence type="inferred from homology"/>
<name>A0A2U8ZTU4_9MONO</name>
<organism evidence="8">
    <name type="scientific">Tioman virus</name>
    <dbReference type="NCBI Taxonomy" id="162013"/>
    <lineage>
        <taxon>Viruses</taxon>
        <taxon>Riboviria</taxon>
        <taxon>Orthornavirae</taxon>
        <taxon>Negarnaviricota</taxon>
        <taxon>Haploviricotina</taxon>
        <taxon>Monjiviricetes</taxon>
        <taxon>Mononegavirales</taxon>
        <taxon>Paramyxoviridae</taxon>
        <taxon>Rubulavirinae</taxon>
        <taxon>Pararubulavirus</taxon>
        <taxon>Pararubulavirus tiomanense</taxon>
    </lineage>
</organism>
<dbReference type="Gene3D" id="1.20.5.300">
    <property type="match status" value="1"/>
</dbReference>
<keyword evidence="3" id="KW-0691">RNA editing</keyword>
<feature type="region of interest" description="Disordered" evidence="6">
    <location>
        <begin position="57"/>
        <end position="181"/>
    </location>
</feature>
<dbReference type="EMBL" id="MG964002">
    <property type="protein sequence ID" value="AWO12078.1"/>
    <property type="molecule type" value="Viral_cRNA"/>
</dbReference>
<evidence type="ECO:0000256" key="4">
    <source>
        <dbReference type="ARBA" id="ARBA00022553"/>
    </source>
</evidence>
<evidence type="ECO:0000256" key="2">
    <source>
        <dbReference type="ARBA" id="ARBA00020572"/>
    </source>
</evidence>
<dbReference type="Gene3D" id="1.10.8.10">
    <property type="entry name" value="DNA helicase RuvA subunit, C-terminal domain"/>
    <property type="match status" value="1"/>
</dbReference>
<reference evidence="8" key="1">
    <citation type="submission" date="2018-05" db="EMBL/GenBank/DDBJ databases">
        <title>Genome sequence of Tioman virus isolated from Pteropus giganteus in India.</title>
        <authorList>
            <person name="Nyayanit D.A."/>
            <person name="Shete A."/>
            <person name="Yadav P.D."/>
        </authorList>
    </citation>
    <scope>NUCLEOTIDE SEQUENCE</scope>
    <source>
        <strain evidence="8">NIVAN159672</strain>
    </source>
</reference>
<evidence type="ECO:0000259" key="7">
    <source>
        <dbReference type="Pfam" id="PF14313"/>
    </source>
</evidence>
<evidence type="ECO:0000256" key="6">
    <source>
        <dbReference type="SAM" id="MobiDB-lite"/>
    </source>
</evidence>
<feature type="domain" description="Phosphoprotein P soyouz module" evidence="7">
    <location>
        <begin position="2"/>
        <end position="58"/>
    </location>
</feature>
<dbReference type="InterPro" id="IPR004897">
    <property type="entry name" value="P/V_Pprotein_paramyxoviral"/>
</dbReference>
<accession>A0A2U8ZTU4</accession>
<protein>
    <recommendedName>
        <fullName evidence="2">Phosphoprotein</fullName>
    </recommendedName>
</protein>
<sequence>MDPSPSDAEISAWIDKGLDTVEHFLSASTQSIRSLGKSTIKPGNTEELVAAAEKVATTAAKGTQPNAKSISSEQATRPKDKQKGLLTKTPHQEQESVYEEVIPTESAPLIPKNTPKKPPRNKEKVMSMMSLSPPDESLDETQEAVFKRGGVPPPHGRGVTGQADTEGKLPSAGQLESRGSQNGATQYVTQYPNSHTGEPAGVDTVQMSAPCVKEIMHYLQTLETRIANLDWKVDKLLSQQTTITQIKNDQHTIKASLATIEGLITTIKIMDPGVGPGATASQAKRIFKEAPVVISGPILGDNPIIGAEAIQLDELARPSPAKPRQVKPSSTSSSVIVGYKSTLQSLVKECISNPSMRQKFDLAISSIKNEQDFKQVRRDIIRSAT</sequence>
<dbReference type="Pfam" id="PF03210">
    <property type="entry name" value="Paramyx_P_V_C"/>
    <property type="match status" value="1"/>
</dbReference>
<gene>
    <name evidence="8" type="primary">P</name>
    <name evidence="8" type="synonym">V</name>
    <name evidence="8" type="synonym">W</name>
</gene>
<feature type="compositionally biased region" description="Polar residues" evidence="6">
    <location>
        <begin position="63"/>
        <end position="75"/>
    </location>
</feature>
<keyword evidence="5" id="KW-0693">Viral RNA replication</keyword>
<keyword evidence="4" id="KW-0597">Phosphoprotein</keyword>
<evidence type="ECO:0000313" key="8">
    <source>
        <dbReference type="EMBL" id="AWO12078.1"/>
    </source>
</evidence>